<evidence type="ECO:0000313" key="1">
    <source>
        <dbReference type="WBParaSite" id="maker-PairedContig_537-snap-gene-0.13-mRNA-1"/>
    </source>
</evidence>
<sequence>MDVWDHHSAIVLSEEVQHRIYGSNSFQQEQRKLLKLQYGQKSPAASLYHSIWNKKIPVKVVILRVHLRKAKRTTISKVSLY</sequence>
<organism evidence="1">
    <name type="scientific">Wuchereria bancrofti</name>
    <dbReference type="NCBI Taxonomy" id="6293"/>
    <lineage>
        <taxon>Eukaryota</taxon>
        <taxon>Metazoa</taxon>
        <taxon>Ecdysozoa</taxon>
        <taxon>Nematoda</taxon>
        <taxon>Chromadorea</taxon>
        <taxon>Rhabditida</taxon>
        <taxon>Spirurina</taxon>
        <taxon>Spiruromorpha</taxon>
        <taxon>Filarioidea</taxon>
        <taxon>Onchocercidae</taxon>
        <taxon>Wuchereria</taxon>
    </lineage>
</organism>
<dbReference type="WBParaSite" id="maker-PairedContig_537-snap-gene-0.13-mRNA-1">
    <property type="protein sequence ID" value="maker-PairedContig_537-snap-gene-0.13-mRNA-1"/>
    <property type="gene ID" value="maker-PairedContig_537-snap-gene-0.13"/>
</dbReference>
<dbReference type="AlphaFoldDB" id="A0A1I8EW02"/>
<protein>
    <submittedName>
        <fullName evidence="1">Uncharacterized protein</fullName>
    </submittedName>
</protein>
<name>A0A1I8EW02_WUCBA</name>
<accession>A0A1I8EW02</accession>
<proteinExistence type="predicted"/>
<reference evidence="1" key="1">
    <citation type="submission" date="2016-11" db="UniProtKB">
        <authorList>
            <consortium name="WormBaseParasite"/>
        </authorList>
    </citation>
    <scope>IDENTIFICATION</scope>
    <source>
        <strain evidence="1">pt0022</strain>
    </source>
</reference>